<feature type="transmembrane region" description="Helical" evidence="1">
    <location>
        <begin position="12"/>
        <end position="30"/>
    </location>
</feature>
<organism evidence="2 3">
    <name type="scientific">Sesamum alatum</name>
    <dbReference type="NCBI Taxonomy" id="300844"/>
    <lineage>
        <taxon>Eukaryota</taxon>
        <taxon>Viridiplantae</taxon>
        <taxon>Streptophyta</taxon>
        <taxon>Embryophyta</taxon>
        <taxon>Tracheophyta</taxon>
        <taxon>Spermatophyta</taxon>
        <taxon>Magnoliopsida</taxon>
        <taxon>eudicotyledons</taxon>
        <taxon>Gunneridae</taxon>
        <taxon>Pentapetalae</taxon>
        <taxon>asterids</taxon>
        <taxon>lamiids</taxon>
        <taxon>Lamiales</taxon>
        <taxon>Pedaliaceae</taxon>
        <taxon>Sesamum</taxon>
    </lineage>
</organism>
<protein>
    <submittedName>
        <fullName evidence="2">Uncharacterized protein</fullName>
    </submittedName>
</protein>
<proteinExistence type="predicted"/>
<dbReference type="Proteomes" id="UP001293254">
    <property type="component" value="Unassembled WGS sequence"/>
</dbReference>
<keyword evidence="3" id="KW-1185">Reference proteome</keyword>
<reference evidence="2" key="2">
    <citation type="journal article" date="2024" name="Plant">
        <title>Genomic evolution and insights into agronomic trait innovations of Sesamum species.</title>
        <authorList>
            <person name="Miao H."/>
            <person name="Wang L."/>
            <person name="Qu L."/>
            <person name="Liu H."/>
            <person name="Sun Y."/>
            <person name="Le M."/>
            <person name="Wang Q."/>
            <person name="Wei S."/>
            <person name="Zheng Y."/>
            <person name="Lin W."/>
            <person name="Duan Y."/>
            <person name="Cao H."/>
            <person name="Xiong S."/>
            <person name="Wang X."/>
            <person name="Wei L."/>
            <person name="Li C."/>
            <person name="Ma Q."/>
            <person name="Ju M."/>
            <person name="Zhao R."/>
            <person name="Li G."/>
            <person name="Mu C."/>
            <person name="Tian Q."/>
            <person name="Mei H."/>
            <person name="Zhang T."/>
            <person name="Gao T."/>
            <person name="Zhang H."/>
        </authorList>
    </citation>
    <scope>NUCLEOTIDE SEQUENCE</scope>
    <source>
        <strain evidence="2">3651</strain>
    </source>
</reference>
<evidence type="ECO:0000313" key="2">
    <source>
        <dbReference type="EMBL" id="KAK4419635.1"/>
    </source>
</evidence>
<sequence>MVGYILDVVEKSLLFYSHIVAYMPILVYVHSLTPPWGCMPILASYLLYFEPSTDRCANCTGHCAKWPLSQSVNGGTGALGISFPLAVGVTNAIVLPYSSSRSWLLSELPSLWSGLTFTNSFLSATNFKA</sequence>
<keyword evidence="1" id="KW-0812">Transmembrane</keyword>
<gene>
    <name evidence="2" type="ORF">Salat_2376400</name>
</gene>
<reference evidence="2" key="1">
    <citation type="submission" date="2020-06" db="EMBL/GenBank/DDBJ databases">
        <authorList>
            <person name="Li T."/>
            <person name="Hu X."/>
            <person name="Zhang T."/>
            <person name="Song X."/>
            <person name="Zhang H."/>
            <person name="Dai N."/>
            <person name="Sheng W."/>
            <person name="Hou X."/>
            <person name="Wei L."/>
        </authorList>
    </citation>
    <scope>NUCLEOTIDE SEQUENCE</scope>
    <source>
        <strain evidence="2">3651</strain>
        <tissue evidence="2">Leaf</tissue>
    </source>
</reference>
<evidence type="ECO:0000313" key="3">
    <source>
        <dbReference type="Proteomes" id="UP001293254"/>
    </source>
</evidence>
<keyword evidence="1" id="KW-1133">Transmembrane helix</keyword>
<feature type="transmembrane region" description="Helical" evidence="1">
    <location>
        <begin position="77"/>
        <end position="97"/>
    </location>
</feature>
<comment type="caution">
    <text evidence="2">The sequence shown here is derived from an EMBL/GenBank/DDBJ whole genome shotgun (WGS) entry which is preliminary data.</text>
</comment>
<accession>A0AAE1XX48</accession>
<keyword evidence="1" id="KW-0472">Membrane</keyword>
<dbReference type="EMBL" id="JACGWO010000009">
    <property type="protein sequence ID" value="KAK4419635.1"/>
    <property type="molecule type" value="Genomic_DNA"/>
</dbReference>
<name>A0AAE1XX48_9LAMI</name>
<evidence type="ECO:0000256" key="1">
    <source>
        <dbReference type="SAM" id="Phobius"/>
    </source>
</evidence>
<dbReference type="AlphaFoldDB" id="A0AAE1XX48"/>